<dbReference type="GO" id="GO:0046872">
    <property type="term" value="F:metal ion binding"/>
    <property type="evidence" value="ECO:0007669"/>
    <property type="project" value="UniProtKB-KW"/>
</dbReference>
<evidence type="ECO:0000313" key="4">
    <source>
        <dbReference type="EMBL" id="KAH8029376.1"/>
    </source>
</evidence>
<dbReference type="Pfam" id="PF13359">
    <property type="entry name" value="DDE_Tnp_4"/>
    <property type="match status" value="1"/>
</dbReference>
<gene>
    <name evidence="4" type="ORF">HPB51_000019</name>
</gene>
<keyword evidence="5" id="KW-1185">Reference proteome</keyword>
<comment type="cofactor">
    <cofactor evidence="1">
        <name>a divalent metal cation</name>
        <dbReference type="ChEBI" id="CHEBI:60240"/>
    </cofactor>
</comment>
<evidence type="ECO:0000256" key="1">
    <source>
        <dbReference type="ARBA" id="ARBA00001968"/>
    </source>
</evidence>
<sequence length="355" mass="41164">MPYSVFHDRLLLRTLRWNEIENMYSLRNAPRRDLQINGLLDLDGMDFTTFYRSFRFQKGDLEDLMEALLIPEEVVSAQRVRVSGREALCMTLRRLAYPNRLCELELFFRRHSSVISSVVSKVLAHIDYYFAHLLADLTVHKWLNLQSLQLFSQAVHRKGAPLKNCWGFIDGTARRICRPSARQEDCFSGHKRYHALKFQALMCANGITCQLDGPFPGRRHDAGILKETALYRNLETVTQGRTYVIYGDPAYPLRPLLYKPSGGASLRPHEVNFNKRMSSVRQAIEWGFGRVVADFAFVDFYKSQKMTRQRVGRTYKVPTLFLNCRTCMYGSQVSTYFDVTPPTLREYLVPFEMPA</sequence>
<reference evidence="4" key="1">
    <citation type="journal article" date="2020" name="Cell">
        <title>Large-Scale Comparative Analyses of Tick Genomes Elucidate Their Genetic Diversity and Vector Capacities.</title>
        <authorList>
            <consortium name="Tick Genome and Microbiome Consortium (TIGMIC)"/>
            <person name="Jia N."/>
            <person name="Wang J."/>
            <person name="Shi W."/>
            <person name="Du L."/>
            <person name="Sun Y."/>
            <person name="Zhan W."/>
            <person name="Jiang J.F."/>
            <person name="Wang Q."/>
            <person name="Zhang B."/>
            <person name="Ji P."/>
            <person name="Bell-Sakyi L."/>
            <person name="Cui X.M."/>
            <person name="Yuan T.T."/>
            <person name="Jiang B.G."/>
            <person name="Yang W.F."/>
            <person name="Lam T.T."/>
            <person name="Chang Q.C."/>
            <person name="Ding S.J."/>
            <person name="Wang X.J."/>
            <person name="Zhu J.G."/>
            <person name="Ruan X.D."/>
            <person name="Zhao L."/>
            <person name="Wei J.T."/>
            <person name="Ye R.Z."/>
            <person name="Que T.C."/>
            <person name="Du C.H."/>
            <person name="Zhou Y.H."/>
            <person name="Cheng J.X."/>
            <person name="Dai P.F."/>
            <person name="Guo W.B."/>
            <person name="Han X.H."/>
            <person name="Huang E.J."/>
            <person name="Li L.F."/>
            <person name="Wei W."/>
            <person name="Gao Y.C."/>
            <person name="Liu J.Z."/>
            <person name="Shao H.Z."/>
            <person name="Wang X."/>
            <person name="Wang C.C."/>
            <person name="Yang T.C."/>
            <person name="Huo Q.B."/>
            <person name="Li W."/>
            <person name="Chen H.Y."/>
            <person name="Chen S.E."/>
            <person name="Zhou L.G."/>
            <person name="Ni X.B."/>
            <person name="Tian J.H."/>
            <person name="Sheng Y."/>
            <person name="Liu T."/>
            <person name="Pan Y.S."/>
            <person name="Xia L.Y."/>
            <person name="Li J."/>
            <person name="Zhao F."/>
            <person name="Cao W.C."/>
        </authorList>
    </citation>
    <scope>NUCLEOTIDE SEQUENCE</scope>
    <source>
        <strain evidence="4">Rmic-2018</strain>
    </source>
</reference>
<dbReference type="PANTHER" id="PTHR34615:SF1">
    <property type="entry name" value="PX DOMAIN-CONTAINING PROTEIN"/>
    <property type="match status" value="1"/>
</dbReference>
<reference evidence="4" key="2">
    <citation type="submission" date="2021-09" db="EMBL/GenBank/DDBJ databases">
        <authorList>
            <person name="Jia N."/>
            <person name="Wang J."/>
            <person name="Shi W."/>
            <person name="Du L."/>
            <person name="Sun Y."/>
            <person name="Zhan W."/>
            <person name="Jiang J."/>
            <person name="Wang Q."/>
            <person name="Zhang B."/>
            <person name="Ji P."/>
            <person name="Sakyi L.B."/>
            <person name="Cui X."/>
            <person name="Yuan T."/>
            <person name="Jiang B."/>
            <person name="Yang W."/>
            <person name="Lam T.T.-Y."/>
            <person name="Chang Q."/>
            <person name="Ding S."/>
            <person name="Wang X."/>
            <person name="Zhu J."/>
            <person name="Ruan X."/>
            <person name="Zhao L."/>
            <person name="Wei J."/>
            <person name="Que T."/>
            <person name="Du C."/>
            <person name="Cheng J."/>
            <person name="Dai P."/>
            <person name="Han X."/>
            <person name="Huang E."/>
            <person name="Gao Y."/>
            <person name="Liu J."/>
            <person name="Shao H."/>
            <person name="Ye R."/>
            <person name="Li L."/>
            <person name="Wei W."/>
            <person name="Wang X."/>
            <person name="Wang C."/>
            <person name="Huo Q."/>
            <person name="Li W."/>
            <person name="Guo W."/>
            <person name="Chen H."/>
            <person name="Chen S."/>
            <person name="Zhou L."/>
            <person name="Zhou L."/>
            <person name="Ni X."/>
            <person name="Tian J."/>
            <person name="Zhou Y."/>
            <person name="Sheng Y."/>
            <person name="Liu T."/>
            <person name="Pan Y."/>
            <person name="Xia L."/>
            <person name="Li J."/>
            <person name="Zhao F."/>
            <person name="Cao W."/>
        </authorList>
    </citation>
    <scope>NUCLEOTIDE SEQUENCE</scope>
    <source>
        <strain evidence="4">Rmic-2018</strain>
        <tissue evidence="4">Larvae</tissue>
    </source>
</reference>
<name>A0A9J6E5L0_RHIMP</name>
<comment type="caution">
    <text evidence="4">The sequence shown here is derived from an EMBL/GenBank/DDBJ whole genome shotgun (WGS) entry which is preliminary data.</text>
</comment>
<protein>
    <recommendedName>
        <fullName evidence="3">DDE Tnp4 domain-containing protein</fullName>
    </recommendedName>
</protein>
<accession>A0A9J6E5L0</accession>
<dbReference type="AlphaFoldDB" id="A0A9J6E5L0"/>
<dbReference type="VEuPathDB" id="VectorBase:LOC119178191"/>
<evidence type="ECO:0000313" key="5">
    <source>
        <dbReference type="Proteomes" id="UP000821866"/>
    </source>
</evidence>
<dbReference type="Proteomes" id="UP000821866">
    <property type="component" value="Chromosome 3"/>
</dbReference>
<proteinExistence type="predicted"/>
<dbReference type="InterPro" id="IPR027806">
    <property type="entry name" value="HARBI1_dom"/>
</dbReference>
<dbReference type="EMBL" id="JABSTU010000005">
    <property type="protein sequence ID" value="KAH8029376.1"/>
    <property type="molecule type" value="Genomic_DNA"/>
</dbReference>
<evidence type="ECO:0000256" key="2">
    <source>
        <dbReference type="ARBA" id="ARBA00022723"/>
    </source>
</evidence>
<feature type="domain" description="DDE Tnp4" evidence="3">
    <location>
        <begin position="169"/>
        <end position="300"/>
    </location>
</feature>
<dbReference type="PANTHER" id="PTHR34615">
    <property type="entry name" value="PX DOMAIN-CONTAINING PROTEIN"/>
    <property type="match status" value="1"/>
</dbReference>
<evidence type="ECO:0000259" key="3">
    <source>
        <dbReference type="Pfam" id="PF13359"/>
    </source>
</evidence>
<organism evidence="4 5">
    <name type="scientific">Rhipicephalus microplus</name>
    <name type="common">Cattle tick</name>
    <name type="synonym">Boophilus microplus</name>
    <dbReference type="NCBI Taxonomy" id="6941"/>
    <lineage>
        <taxon>Eukaryota</taxon>
        <taxon>Metazoa</taxon>
        <taxon>Ecdysozoa</taxon>
        <taxon>Arthropoda</taxon>
        <taxon>Chelicerata</taxon>
        <taxon>Arachnida</taxon>
        <taxon>Acari</taxon>
        <taxon>Parasitiformes</taxon>
        <taxon>Ixodida</taxon>
        <taxon>Ixodoidea</taxon>
        <taxon>Ixodidae</taxon>
        <taxon>Rhipicephalinae</taxon>
        <taxon>Rhipicephalus</taxon>
        <taxon>Boophilus</taxon>
    </lineage>
</organism>
<keyword evidence="2" id="KW-0479">Metal-binding</keyword>